<evidence type="ECO:0000313" key="2">
    <source>
        <dbReference type="Proteomes" id="UP001144673"/>
    </source>
</evidence>
<organism evidence="1 2">
    <name type="scientific">Akanthomyces muscarius</name>
    <name type="common">Entomopathogenic fungus</name>
    <name type="synonym">Lecanicillium muscarium</name>
    <dbReference type="NCBI Taxonomy" id="2231603"/>
    <lineage>
        <taxon>Eukaryota</taxon>
        <taxon>Fungi</taxon>
        <taxon>Dikarya</taxon>
        <taxon>Ascomycota</taxon>
        <taxon>Pezizomycotina</taxon>
        <taxon>Sordariomycetes</taxon>
        <taxon>Hypocreomycetidae</taxon>
        <taxon>Hypocreales</taxon>
        <taxon>Cordycipitaceae</taxon>
        <taxon>Akanthomyces</taxon>
    </lineage>
</organism>
<dbReference type="KEGG" id="amus:LMH87_006482"/>
<dbReference type="Proteomes" id="UP001144673">
    <property type="component" value="Chromosome 1"/>
</dbReference>
<comment type="caution">
    <text evidence="1">The sequence shown here is derived from an EMBL/GenBank/DDBJ whole genome shotgun (WGS) entry which is preliminary data.</text>
</comment>
<keyword evidence="2" id="KW-1185">Reference proteome</keyword>
<sequence>MFNSGRAIIVFNLQGTRRPCDGSHNAMLLAYLLWQRCSFMQIYEHTKTMYNLESLLYYLTVIRKMHECLLRVKLLLMSLAMDVLAQTDEQKVS</sequence>
<proteinExistence type="predicted"/>
<gene>
    <name evidence="1" type="ORF">LMH87_006482</name>
</gene>
<dbReference type="EMBL" id="JAJHUN010000001">
    <property type="protein sequence ID" value="KAJ4164827.1"/>
    <property type="molecule type" value="Genomic_DNA"/>
</dbReference>
<reference evidence="1" key="1">
    <citation type="journal article" date="2023" name="Access Microbiol">
        <title>De-novo genome assembly for Akanthomyces muscarius, a biocontrol agent of insect agricultural pests.</title>
        <authorList>
            <person name="Erdos Z."/>
            <person name="Studholme D.J."/>
            <person name="Raymond B."/>
            <person name="Sharma M."/>
        </authorList>
    </citation>
    <scope>NUCLEOTIDE SEQUENCE</scope>
    <source>
        <strain evidence="1">Ve6</strain>
    </source>
</reference>
<protein>
    <submittedName>
        <fullName evidence="1">Uncharacterized protein</fullName>
    </submittedName>
</protein>
<dbReference type="GeneID" id="80893641"/>
<name>A0A9W8UQC4_AKAMU</name>
<evidence type="ECO:0000313" key="1">
    <source>
        <dbReference type="EMBL" id="KAJ4164827.1"/>
    </source>
</evidence>
<dbReference type="RefSeq" id="XP_056059742.1">
    <property type="nucleotide sequence ID" value="XM_056204379.1"/>
</dbReference>
<dbReference type="AlphaFoldDB" id="A0A9W8UQC4"/>
<accession>A0A9W8UQC4</accession>